<keyword evidence="1" id="KW-0472">Membrane</keyword>
<protein>
    <submittedName>
        <fullName evidence="2">Periplasmic binding protein-like II</fullName>
    </submittedName>
</protein>
<reference evidence="2 3" key="1">
    <citation type="submission" date="2016-08" db="EMBL/GenBank/DDBJ databases">
        <title>A Parts List for Fungal Cellulosomes Revealed by Comparative Genomics.</title>
        <authorList>
            <consortium name="DOE Joint Genome Institute"/>
            <person name="Haitjema C.H."/>
            <person name="Gilmore S.P."/>
            <person name="Henske J.K."/>
            <person name="Solomon K.V."/>
            <person name="De Groot R."/>
            <person name="Kuo A."/>
            <person name="Mondo S.J."/>
            <person name="Salamov A.A."/>
            <person name="Labutti K."/>
            <person name="Zhao Z."/>
            <person name="Chiniquy J."/>
            <person name="Barry K."/>
            <person name="Brewer H.M."/>
            <person name="Purvine S.O."/>
            <person name="Wright A.T."/>
            <person name="Boxma B."/>
            <person name="Van Alen T."/>
            <person name="Hackstein J.H."/>
            <person name="Baker S.E."/>
            <person name="Grigoriev I.V."/>
            <person name="O'Malley M.A."/>
        </authorList>
    </citation>
    <scope>NUCLEOTIDE SEQUENCE [LARGE SCALE GENOMIC DNA]</scope>
    <source>
        <strain evidence="2 3">G1</strain>
    </source>
</reference>
<dbReference type="Proteomes" id="UP000193920">
    <property type="component" value="Unassembled WGS sequence"/>
</dbReference>
<proteinExistence type="predicted"/>
<name>A0A1Y2ECW4_9FUNG</name>
<dbReference type="OrthoDB" id="2144927at2759"/>
<keyword evidence="1" id="KW-0812">Transmembrane</keyword>
<keyword evidence="1" id="KW-1133">Transmembrane helix</keyword>
<dbReference type="PANTHER" id="PTHR43649">
    <property type="entry name" value="ARABINOSE-BINDING PROTEIN-RELATED"/>
    <property type="match status" value="1"/>
</dbReference>
<dbReference type="InterPro" id="IPR050490">
    <property type="entry name" value="Bact_solute-bd_prot1"/>
</dbReference>
<dbReference type="EMBL" id="MCOG01000044">
    <property type="protein sequence ID" value="ORY69400.1"/>
    <property type="molecule type" value="Genomic_DNA"/>
</dbReference>
<evidence type="ECO:0000313" key="2">
    <source>
        <dbReference type="EMBL" id="ORY69400.1"/>
    </source>
</evidence>
<gene>
    <name evidence="2" type="ORF">LY90DRAFT_504248</name>
</gene>
<dbReference type="Gene3D" id="3.40.190.10">
    <property type="entry name" value="Periplasmic binding protein-like II"/>
    <property type="match status" value="1"/>
</dbReference>
<evidence type="ECO:0000256" key="1">
    <source>
        <dbReference type="SAM" id="Phobius"/>
    </source>
</evidence>
<feature type="transmembrane region" description="Helical" evidence="1">
    <location>
        <begin position="409"/>
        <end position="433"/>
    </location>
</feature>
<organism evidence="2 3">
    <name type="scientific">Neocallimastix californiae</name>
    <dbReference type="NCBI Taxonomy" id="1754190"/>
    <lineage>
        <taxon>Eukaryota</taxon>
        <taxon>Fungi</taxon>
        <taxon>Fungi incertae sedis</taxon>
        <taxon>Chytridiomycota</taxon>
        <taxon>Chytridiomycota incertae sedis</taxon>
        <taxon>Neocallimastigomycetes</taxon>
        <taxon>Neocallimastigales</taxon>
        <taxon>Neocallimastigaceae</taxon>
        <taxon>Neocallimastix</taxon>
    </lineage>
</organism>
<comment type="caution">
    <text evidence="2">The sequence shown here is derived from an EMBL/GenBank/DDBJ whole genome shotgun (WGS) entry which is preliminary data.</text>
</comment>
<dbReference type="AlphaFoldDB" id="A0A1Y2ECW4"/>
<accession>A0A1Y2ECW4</accession>
<dbReference type="PANTHER" id="PTHR43649:SF12">
    <property type="entry name" value="DIACETYLCHITOBIOSE BINDING PROTEIN DASA"/>
    <property type="match status" value="1"/>
</dbReference>
<dbReference type="Pfam" id="PF13416">
    <property type="entry name" value="SBP_bac_8"/>
    <property type="match status" value="1"/>
</dbReference>
<dbReference type="InterPro" id="IPR006059">
    <property type="entry name" value="SBP"/>
</dbReference>
<feature type="transmembrane region" description="Helical" evidence="1">
    <location>
        <begin position="440"/>
        <end position="462"/>
    </location>
</feature>
<evidence type="ECO:0000313" key="3">
    <source>
        <dbReference type="Proteomes" id="UP000193920"/>
    </source>
</evidence>
<sequence length="463" mass="54308">MKYKKIGKTVTINIIAFTQNGGNLLYSPMVNDFNKYSIDNNLNIKLKLNLFSELNSTIITTDYESTLDSLFQRKSNKYDLIFFDNIYIKRFGPYLLNLKNVLPKDHIDMYMEGVAKQTCMYNDKLVGLPMTIDCTLLYYNQEYLDKYNKELPKTWDDLIETGQYILNEEKKLNNTDFVPYNGLFSELEIGICSIYEFIYSFRNSVESSFPNIRSQEAVNALEKMKEIKEKLNLDTIYKQDEGFTISKIFDKNYLFLKFWIIPYFVQVSRITYLPGVKEGISGSTIGGHNLGISIYSDPKHRNATIEALKFLTSKNMQRKYIALNDYFSPIPSLYEEDEVCSVVNCTFYKGFQLIARPILQSNDYITYSTRFKNYIYDFLYRNKTSYEVLKNIDDITRYYYLSLNNEDTVMGLILFISAIIIIIFMLGSLLFIFINKFKIYFSFLSNDFWIIYIIGLVLIPLAF</sequence>
<dbReference type="SUPFAM" id="SSF53850">
    <property type="entry name" value="Periplasmic binding protein-like II"/>
    <property type="match status" value="1"/>
</dbReference>
<keyword evidence="3" id="KW-1185">Reference proteome</keyword>